<dbReference type="PROSITE" id="PS50808">
    <property type="entry name" value="ZF_BED"/>
    <property type="match status" value="1"/>
</dbReference>
<feature type="compositionally biased region" description="Basic residues" evidence="10">
    <location>
        <begin position="2413"/>
        <end position="2425"/>
    </location>
</feature>
<dbReference type="InterPro" id="IPR036236">
    <property type="entry name" value="Znf_C2H2_sf"/>
</dbReference>
<evidence type="ECO:0000256" key="6">
    <source>
        <dbReference type="ARBA" id="ARBA00023125"/>
    </source>
</evidence>
<sequence>MRKSRKKSKLWGHFGPASADHRVKCNYCDITVSVQDSTTSNMNHHLRSKHFPIWNAMTNHTPSNIDNADAEEAEIEALERESALSPGVSATSPPPTPTPTPSPSSSSAPFSPPASPAPSASGGASRRSVTPTPTPTKGGAQQTLSAYSCDTKTTERLHYAVSYYIVTSNRPLNTVEKDGFKAMLHAFKPSYKLLSRRTLTDTYVPRCVEQVRSHIKSLLNDAEVFSMTSDNWTSDAGVPFTSLTAHFFDKEWVSLYAVTLSCRATHVRHTGANLKDFFTDEMNSWNLDPKNCVALTTDNASEMRVASEMLGVPHMRCIGHTIQNGVEELLGLPSIKPVIKVAKDLLAWSNTPKVRSAYVAWAQKTHNAVPKVLPSISPTRWWTELTLLKQICESHDYFREFAASYQRGKHQNVIPGEKTMFVIRALVTALRPLEAIVTDLSADTYVTASAVLPVLHLLEAGFEGDDDVADADAEDLAFDLDFDTDDFKPAVLRQHIVKKLRKRFCPEPLDEDELAALSPQMQSQVRIDHKSAEECHGLLVKCSFLDPRYKGELLDQEGEKAKKLLTEEYRLALAANGDGDGDGSLRDDNQVQASTTSRKRSALQSLFAKKKRGPAGEGVHAAATLTPEAKYEEELNRYANCPAVNMEVDAYAQTSPPAALAASPPLAPAVQATSSAAASRGLPLAASQALQGSPSTSGRRSPPWSPSVRHGPGVDAEAVESGSPSMTPSGRDADPYDSVWAIKTSAGPHLRQVAPCTPCPQQLRPLSPPEVCPAGPASQTPLTARSVGSQLLRAGRACRRRTPPALRRAPLIRLPLPTSSPPEIMAAPSTPRDDTPRGRPWEDVLAEALTTARHPSRWSSPWDPSACHGPGAVAEALGAGAPPTTLSGRGAAPDAPGMATLHGAVAAPRQVVPEPISSLGAKRSSLPSSPSTGSTTPKGRTAGSTPSTPIAVLDGFGSFPTGSGSPSSPKPNKKQAEWIRGLSQSRSWVEFESAVKDFTGAIAPPPRAGRNNGRRGRPVRRKQPGNHEEAKRIQQLYSKNRKVAIREIRQEESPLCNLPPEDVANFFEHVFSERLTALDAAPEGVVLPKTQGHDESVFAEFSKDVIAARLRHCSNTAPGPDGITYSILRSKDPGCHVLYEIFERCRKERRVPTAWKAARTILLYKKGERKDLSNWRPISLSSCIYKVYSGILAARLARWAATSGAISSVQKGFMPAEGCLEHNFIVQECIDMAKTGTELVLTWLDLRNAFGSVPHVAIFELLQRHGVSSLFIEALREMYDGCSTTITTETGETRSVPMKSGVKQGDPLSPIVFNLAIEVLLLTALKLKDTHGFSLFGRSIISLAYADDIVLIAKNPEAMQEILQEDSTTSNMNHHLRSKHFPIWNAMTNHTPSNIDNADAEEAEIEALERESALSPGVSATSPPPTPTPTPSPSSSSAPFSPPASPAPSASGGASRRSVTPTPTPTKGGAQQTLSAYSCDTKTTERLHYAVSYYIVTSNRPLNTVEKDGFKAMLHAFKPSYKLLSRRTLTDTYVPRCVEQVRSHIKSLLNDAEVFSMTSDNWTSDAGVPFTSLTAHFFDKEWVSLYAVTLSCRATHVRHTGANLKDFFTDEMNSWNLDPKNCVALTTDNASEMRVASEMLGVPHMRCIGHTIQNGVEELLGLPSIKPVIKVAKDLLAWSNTPKVRSAYVAWAQKTHNAVPKVLPSISPTRWWTELTLLKQICESHDYFREFAASYQRGKHQNVIPGEKTMFVIRALVTALRPLEAIVTDLSADTYVTASAVLPVLHLLEAGFEGDDDVADADAEDLAFDLDFDTDDFKPAVLRQHIVKKLRKRFCPEPLDEDELAALSPQMQSQVRIDHKSAEECHGLLVKCSFLDPRYKGELLDQEGEKAKKLLTEEYRLALAANGDGDGDGSLRDDNQVQASTTSRKRSALQSLFAKKKRGPAGEGVHAAATLTPEAKYEEELNRYANCPAVNMEVDVRAWWKERLDSYPFLKVQARRYLCVCASSTPSERLFSDGGNVVTDSRCCLSDKNASNLIFLSSNKKYLKKPAYAQTSPPAALAASPPLAPAVQATSSAAASRGLPLAASQALQGSPSTSGRRSPPWSPSVRHGPGVDAEAVESGSPSMTPSGRDADPYDSVWAIKTSAGPHLRQVAPCTPCPQQLRPLSPPEVCPAGPASQTPLTARSVGSQLLRAGRACRRRTPPALRRAPLIRLPLPTSSPPEIMAAPSTPRDDTPRGRPWEDVLAEALTTARHPSRWSSPWDPSACHGPGAVAEALGAGAPPTTLSGRGAAPDAPGMATLHGAVAAPRQVVPEPISSLGAKRSSLPSSPSTGSTTPKGRTAGSTPSTPIAVLDGFGSFPTGSGSPSSPKPNKKQAEWIRGLSQSRSWVEFESAVKDFTGAIAPPPRAGRNNGRRGRPVRRKQPGNHEEAKRIQQLYSKNRKVAIREIRQEESPLCNLPPEDVANFFEHVFSERLTALDAAPEGVVLPKTQGHDESVFAEFSKDVIAARLRHCSNTAPGPDGITYSILRSKDPGCHVLYEIFERCRKERRVPTAWKAARTILLYKKGERKDLSNWRPISLSSCIYKVYSGILAARLARWAATSGAISSVQKGFMPAEGCLEHNFIVQECIDMAKTGTELVLTWLDLRNAFGSVPHVAIFELLQRHGVSSLFIEALREMYDGCSTTITTETGETRSVPMKSGVKQGDPLSPIVFNLAIEVLLLTALKLKDTHGFSLFGRSIISLAYADDIVLIAKNPEAMQEILQEDSTTSNMNHHLRSKHFPIWNAMTNHTPSNIDNADAEEAEIEALERESALSPGPTPDPDPDALTIVIVGTVLSTSFARSFGKVRSHIKSLLNDAEVFSMTSDNWTSDAGVPFTSLTAHFFDKEWVSLYAVTLSCRATHVRHTGANLKDFFTDEMNSWNLDPKNCVALTTDNASEMRVASEMLGVPHMRCIGHTIQNGVEELLGLPSIKPVIKVAKDLLAWSNTPKVRSAYVAWAQKTHNAVPKVLPSISPTRWWTELTLLKQICESHDYFREFAASYQRGKHQNVIPGEKTMFVIRALVTALRPLEAIVTDLSADTYVTASAVLPVLHLLEAGFEGDDDVADADAEDLAFDLDFDTDDFKPAVLRQHIVKKLRKRFCPEPLDEDELAALSPQMQSQVRIDHKSAEECHGLLVKCSFLDPRYKGELLDQEGEKAKKLLTEEYRLALAANGDGDGDGSLRDDNQVQASTTSRKRSALQSLFAKKTSRPALPPNQKGGLKRGPAGEGVHAAATLTPEAKYEEELNRYANCPAVNMEVDVRAWWKERLDSYPFLKVQARRYLCVCASSTPSERLFSDGGNVVTDSRCCLSDKNASNLIFLSSNKKYLKKPV</sequence>
<evidence type="ECO:0000256" key="7">
    <source>
        <dbReference type="ARBA" id="ARBA00023163"/>
    </source>
</evidence>
<keyword evidence="14" id="KW-1185">Reference proteome</keyword>
<dbReference type="Proteomes" id="UP001219518">
    <property type="component" value="Unassembled WGS sequence"/>
</dbReference>
<evidence type="ECO:0000256" key="9">
    <source>
        <dbReference type="PROSITE-ProRule" id="PRU00027"/>
    </source>
</evidence>
<name>A0AAE1LN40_9NEOP</name>
<evidence type="ECO:0000256" key="4">
    <source>
        <dbReference type="ARBA" id="ARBA00022833"/>
    </source>
</evidence>
<dbReference type="Pfam" id="PF00078">
    <property type="entry name" value="RVT_1"/>
    <property type="match status" value="2"/>
</dbReference>
<feature type="region of interest" description="Disordered" evidence="10">
    <location>
        <begin position="683"/>
        <end position="736"/>
    </location>
</feature>
<dbReference type="InterPro" id="IPR052035">
    <property type="entry name" value="ZnF_BED_domain_contain"/>
</dbReference>
<feature type="region of interest" description="Disordered" evidence="10">
    <location>
        <begin position="852"/>
        <end position="899"/>
    </location>
</feature>
<organism evidence="13 14">
    <name type="scientific">Frankliniella fusca</name>
    <dbReference type="NCBI Taxonomy" id="407009"/>
    <lineage>
        <taxon>Eukaryota</taxon>
        <taxon>Metazoa</taxon>
        <taxon>Ecdysozoa</taxon>
        <taxon>Arthropoda</taxon>
        <taxon>Hexapoda</taxon>
        <taxon>Insecta</taxon>
        <taxon>Pterygota</taxon>
        <taxon>Neoptera</taxon>
        <taxon>Paraneoptera</taxon>
        <taxon>Thysanoptera</taxon>
        <taxon>Terebrantia</taxon>
        <taxon>Thripoidea</taxon>
        <taxon>Thripidae</taxon>
        <taxon>Frankliniella</taxon>
    </lineage>
</organism>
<dbReference type="SUPFAM" id="SSF57667">
    <property type="entry name" value="beta-beta-alpha zinc fingers"/>
    <property type="match status" value="1"/>
</dbReference>
<dbReference type="Pfam" id="PF05699">
    <property type="entry name" value="Dimer_Tnp_hAT"/>
    <property type="match status" value="2"/>
</dbReference>
<feature type="domain" description="Reverse transcriptase" evidence="12">
    <location>
        <begin position="1144"/>
        <end position="1420"/>
    </location>
</feature>
<feature type="domain" description="BED-type" evidence="11">
    <location>
        <begin position="5"/>
        <end position="50"/>
    </location>
</feature>
<feature type="region of interest" description="Disordered" evidence="10">
    <location>
        <begin position="3213"/>
        <end position="3269"/>
    </location>
</feature>
<reference evidence="13" key="2">
    <citation type="journal article" date="2023" name="BMC Genomics">
        <title>Pest status, molecular evolution, and epigenetic factors derived from the genome assembly of Frankliniella fusca, a thysanopteran phytovirus vector.</title>
        <authorList>
            <person name="Catto M.A."/>
            <person name="Labadie P.E."/>
            <person name="Jacobson A.L."/>
            <person name="Kennedy G.G."/>
            <person name="Srinivasan R."/>
            <person name="Hunt B.G."/>
        </authorList>
    </citation>
    <scope>NUCLEOTIDE SEQUENCE</scope>
    <source>
        <strain evidence="13">PL_HMW_Pooled</strain>
    </source>
</reference>
<accession>A0AAE1LN40</accession>
<feature type="region of interest" description="Disordered" evidence="10">
    <location>
        <begin position="919"/>
        <end position="976"/>
    </location>
</feature>
<feature type="domain" description="Reverse transcriptase" evidence="12">
    <location>
        <begin position="2545"/>
        <end position="2837"/>
    </location>
</feature>
<dbReference type="GO" id="GO:0005634">
    <property type="term" value="C:nucleus"/>
    <property type="evidence" value="ECO:0007669"/>
    <property type="project" value="UniProtKB-SubCell"/>
</dbReference>
<feature type="region of interest" description="Disordered" evidence="10">
    <location>
        <begin position="1000"/>
        <end position="1029"/>
    </location>
</feature>
<comment type="subcellular location">
    <subcellularLocation>
        <location evidence="1">Nucleus</location>
    </subcellularLocation>
</comment>
<evidence type="ECO:0000256" key="1">
    <source>
        <dbReference type="ARBA" id="ARBA00004123"/>
    </source>
</evidence>
<keyword evidence="8" id="KW-0539">Nucleus</keyword>
<proteinExistence type="predicted"/>
<evidence type="ECO:0000256" key="10">
    <source>
        <dbReference type="SAM" id="MobiDB-lite"/>
    </source>
</evidence>
<dbReference type="CDD" id="cd01650">
    <property type="entry name" value="RT_nLTR_like"/>
    <property type="match status" value="2"/>
</dbReference>
<evidence type="ECO:0000256" key="5">
    <source>
        <dbReference type="ARBA" id="ARBA00023015"/>
    </source>
</evidence>
<dbReference type="GO" id="GO:0008270">
    <property type="term" value="F:zinc ion binding"/>
    <property type="evidence" value="ECO:0007669"/>
    <property type="project" value="UniProtKB-KW"/>
</dbReference>
<evidence type="ECO:0000259" key="12">
    <source>
        <dbReference type="PROSITE" id="PS50878"/>
    </source>
</evidence>
<feature type="region of interest" description="Disordered" evidence="10">
    <location>
        <begin position="576"/>
        <end position="602"/>
    </location>
</feature>
<feature type="region of interest" description="Disordered" evidence="10">
    <location>
        <begin position="76"/>
        <end position="143"/>
    </location>
</feature>
<keyword evidence="3 9" id="KW-0863">Zinc-finger</keyword>
<feature type="compositionally biased region" description="Low complexity" evidence="10">
    <location>
        <begin position="2325"/>
        <end position="2338"/>
    </location>
</feature>
<dbReference type="GO" id="GO:0042575">
    <property type="term" value="C:DNA polymerase complex"/>
    <property type="evidence" value="ECO:0007669"/>
    <property type="project" value="UniProtKB-ARBA"/>
</dbReference>
<keyword evidence="6" id="KW-0238">DNA-binding</keyword>
<dbReference type="SUPFAM" id="SSF56672">
    <property type="entry name" value="DNA/RNA polymerases"/>
    <property type="match status" value="2"/>
</dbReference>
<evidence type="ECO:0000259" key="11">
    <source>
        <dbReference type="PROSITE" id="PS50808"/>
    </source>
</evidence>
<feature type="compositionally biased region" description="Pro residues" evidence="10">
    <location>
        <begin position="92"/>
        <end position="102"/>
    </location>
</feature>
<evidence type="ECO:0000313" key="14">
    <source>
        <dbReference type="Proteomes" id="UP001219518"/>
    </source>
</evidence>
<dbReference type="SUPFAM" id="SSF53098">
    <property type="entry name" value="Ribonuclease H-like"/>
    <property type="match status" value="3"/>
</dbReference>
<dbReference type="Pfam" id="PF02892">
    <property type="entry name" value="zf-BED"/>
    <property type="match status" value="1"/>
</dbReference>
<dbReference type="InterPro" id="IPR012337">
    <property type="entry name" value="RNaseH-like_sf"/>
</dbReference>
<feature type="region of interest" description="Disordered" evidence="10">
    <location>
        <begin position="2084"/>
        <end position="2137"/>
    </location>
</feature>
<reference evidence="13" key="1">
    <citation type="submission" date="2021-07" db="EMBL/GenBank/DDBJ databases">
        <authorList>
            <person name="Catto M.A."/>
            <person name="Jacobson A."/>
            <person name="Kennedy G."/>
            <person name="Labadie P."/>
            <person name="Hunt B.G."/>
            <person name="Srinivasan R."/>
        </authorList>
    </citation>
    <scope>NUCLEOTIDE SEQUENCE</scope>
    <source>
        <strain evidence="13">PL_HMW_Pooled</strain>
        <tissue evidence="13">Head</tissue>
    </source>
</reference>
<evidence type="ECO:0000256" key="2">
    <source>
        <dbReference type="ARBA" id="ARBA00022723"/>
    </source>
</evidence>
<dbReference type="InterPro" id="IPR008906">
    <property type="entry name" value="HATC_C_dom"/>
</dbReference>
<keyword evidence="7" id="KW-0804">Transcription</keyword>
<feature type="region of interest" description="Disordered" evidence="10">
    <location>
        <begin position="1906"/>
        <end position="1930"/>
    </location>
</feature>
<dbReference type="PROSITE" id="PS50878">
    <property type="entry name" value="RT_POL"/>
    <property type="match status" value="2"/>
</dbReference>
<dbReference type="EMBL" id="JAHWGI010001258">
    <property type="protein sequence ID" value="KAK3926406.1"/>
    <property type="molecule type" value="Genomic_DNA"/>
</dbReference>
<dbReference type="InterPro" id="IPR003656">
    <property type="entry name" value="Znf_BED"/>
</dbReference>
<feature type="compositionally biased region" description="Pro residues" evidence="10">
    <location>
        <begin position="1422"/>
        <end position="1432"/>
    </location>
</feature>
<feature type="compositionally biased region" description="Low complexity" evidence="10">
    <location>
        <begin position="2356"/>
        <end position="2368"/>
    </location>
</feature>
<dbReference type="SMART" id="SM00614">
    <property type="entry name" value="ZnF_BED"/>
    <property type="match status" value="1"/>
</dbReference>
<feature type="region of interest" description="Disordered" evidence="10">
    <location>
        <begin position="814"/>
        <end position="838"/>
    </location>
</feature>
<feature type="compositionally biased region" description="Low complexity" evidence="10">
    <location>
        <begin position="924"/>
        <end position="937"/>
    </location>
</feature>
<comment type="caution">
    <text evidence="13">The sequence shown here is derived from an EMBL/GenBank/DDBJ whole genome shotgun (WGS) entry which is preliminary data.</text>
</comment>
<feature type="compositionally biased region" description="Low complexity" evidence="10">
    <location>
        <begin position="2093"/>
        <end position="2103"/>
    </location>
</feature>
<dbReference type="GO" id="GO:0071897">
    <property type="term" value="P:DNA biosynthetic process"/>
    <property type="evidence" value="ECO:0007669"/>
    <property type="project" value="UniProtKB-ARBA"/>
</dbReference>
<dbReference type="InterPro" id="IPR043502">
    <property type="entry name" value="DNA/RNA_pol_sf"/>
</dbReference>
<keyword evidence="2" id="KW-0479">Metal-binding</keyword>
<feature type="region of interest" description="Disordered" evidence="10">
    <location>
        <begin position="2215"/>
        <end position="2239"/>
    </location>
</feature>
<evidence type="ECO:0000256" key="8">
    <source>
        <dbReference type="ARBA" id="ARBA00023242"/>
    </source>
</evidence>
<evidence type="ECO:0000256" key="3">
    <source>
        <dbReference type="ARBA" id="ARBA00022771"/>
    </source>
</evidence>
<dbReference type="GO" id="GO:0016874">
    <property type="term" value="F:ligase activity"/>
    <property type="evidence" value="ECO:0007669"/>
    <property type="project" value="UniProtKB-KW"/>
</dbReference>
<dbReference type="InterPro" id="IPR000477">
    <property type="entry name" value="RT_dom"/>
</dbReference>
<gene>
    <name evidence="13" type="ORF">KUF71_014623</name>
</gene>
<dbReference type="GO" id="GO:0003677">
    <property type="term" value="F:DNA binding"/>
    <property type="evidence" value="ECO:0007669"/>
    <property type="project" value="UniProtKB-KW"/>
</dbReference>
<feature type="region of interest" description="Disordered" evidence="10">
    <location>
        <begin position="2320"/>
        <end position="2377"/>
    </location>
</feature>
<dbReference type="PANTHER" id="PTHR46481">
    <property type="entry name" value="ZINC FINGER BED DOMAIN-CONTAINING PROTEIN 4"/>
    <property type="match status" value="1"/>
</dbReference>
<feature type="region of interest" description="Disordered" evidence="10">
    <location>
        <begin position="2401"/>
        <end position="2431"/>
    </location>
</feature>
<feature type="compositionally biased region" description="Basic residues" evidence="10">
    <location>
        <begin position="1012"/>
        <end position="1024"/>
    </location>
</feature>
<protein>
    <submittedName>
        <fullName evidence="13">E3 SUMO-protein ligase ZBED1</fullName>
    </submittedName>
</protein>
<feature type="region of interest" description="Disordered" evidence="10">
    <location>
        <begin position="2276"/>
        <end position="2300"/>
    </location>
</feature>
<evidence type="ECO:0000313" key="13">
    <source>
        <dbReference type="EMBL" id="KAK3926406.1"/>
    </source>
</evidence>
<dbReference type="GO" id="GO:0046983">
    <property type="term" value="F:protein dimerization activity"/>
    <property type="evidence" value="ECO:0007669"/>
    <property type="project" value="InterPro"/>
</dbReference>
<feature type="compositionally biased region" description="Low complexity" evidence="10">
    <location>
        <begin position="955"/>
        <end position="967"/>
    </location>
</feature>
<keyword evidence="5" id="KW-0805">Transcription regulation</keyword>
<dbReference type="PANTHER" id="PTHR46481:SF9">
    <property type="entry name" value="ZINC FINGER BED DOMAIN-CONTAINING PROTEIN 1-LIKE"/>
    <property type="match status" value="1"/>
</dbReference>
<feature type="region of interest" description="Disordered" evidence="10">
    <location>
        <begin position="1406"/>
        <end position="1473"/>
    </location>
</feature>
<keyword evidence="13" id="KW-0436">Ligase</keyword>
<feature type="compositionally biased region" description="Low complexity" evidence="10">
    <location>
        <begin position="692"/>
        <end position="702"/>
    </location>
</feature>
<keyword evidence="4" id="KW-0862">Zinc</keyword>